<keyword evidence="11 26" id="KW-0067">ATP-binding</keyword>
<dbReference type="Pfam" id="PF07478">
    <property type="entry name" value="Dala_Dala_lig_C"/>
    <property type="match status" value="1"/>
</dbReference>
<evidence type="ECO:0000256" key="16">
    <source>
        <dbReference type="ARBA" id="ARBA00023316"/>
    </source>
</evidence>
<evidence type="ECO:0000256" key="17">
    <source>
        <dbReference type="ARBA" id="ARBA00047614"/>
    </source>
</evidence>
<dbReference type="PROSITE" id="PS50975">
    <property type="entry name" value="ATP_GRASP"/>
    <property type="match status" value="1"/>
</dbReference>
<evidence type="ECO:0000256" key="1">
    <source>
        <dbReference type="ARBA" id="ARBA00001936"/>
    </source>
</evidence>
<evidence type="ECO:0000256" key="3">
    <source>
        <dbReference type="ARBA" id="ARBA00004496"/>
    </source>
</evidence>
<comment type="catalytic activity">
    <reaction evidence="17 22">
        <text>2 D-alanine + ATP = D-alanyl-D-alanine + ADP + phosphate + H(+)</text>
        <dbReference type="Rhea" id="RHEA:11224"/>
        <dbReference type="ChEBI" id="CHEBI:15378"/>
        <dbReference type="ChEBI" id="CHEBI:30616"/>
        <dbReference type="ChEBI" id="CHEBI:43474"/>
        <dbReference type="ChEBI" id="CHEBI:57416"/>
        <dbReference type="ChEBI" id="CHEBI:57822"/>
        <dbReference type="ChEBI" id="CHEBI:456216"/>
        <dbReference type="EC" id="6.3.2.4"/>
    </reaction>
</comment>
<comment type="cofactor">
    <cofactor evidence="1">
        <name>Mn(2+)</name>
        <dbReference type="ChEBI" id="CHEBI:29035"/>
    </cofactor>
</comment>
<name>A0A1Q8QVX5_9FIRM</name>
<feature type="binding site" evidence="24">
    <location>
        <position position="141"/>
    </location>
    <ligand>
        <name>ATP</name>
        <dbReference type="ChEBI" id="CHEBI:30616"/>
    </ligand>
</feature>
<feature type="domain" description="ATP-grasp" evidence="27">
    <location>
        <begin position="145"/>
        <end position="350"/>
    </location>
</feature>
<feature type="binding site" evidence="24">
    <location>
        <begin position="186"/>
        <end position="188"/>
    </location>
    <ligand>
        <name>ATP</name>
        <dbReference type="ChEBI" id="CHEBI:30616"/>
    </ligand>
</feature>
<dbReference type="GO" id="GO:0071555">
    <property type="term" value="P:cell wall organization"/>
    <property type="evidence" value="ECO:0007669"/>
    <property type="project" value="UniProtKB-KW"/>
</dbReference>
<evidence type="ECO:0000256" key="21">
    <source>
        <dbReference type="ARBA" id="ARBA00077154"/>
    </source>
</evidence>
<feature type="binding site" evidence="25">
    <location>
        <position position="319"/>
    </location>
    <ligand>
        <name>Mg(2+)</name>
        <dbReference type="ChEBI" id="CHEBI:18420"/>
        <label>2</label>
    </ligand>
</feature>
<evidence type="ECO:0000313" key="29">
    <source>
        <dbReference type="Proteomes" id="UP000186102"/>
    </source>
</evidence>
<keyword evidence="12 25" id="KW-0460">Magnesium</keyword>
<sequence>MEDRKPSVVLMFGGRSGEHEVSINSAKSIFNAIDRSRYNVETIGINKKGQWFWGVLPEKVLSDGFPGAKQAQQITLVIDPTAPHFMALDGSPLPNQGKFDLIFPVLHGPYGEDGTLQGLLEMANVPYVGSGVLGSSLGMDKDRMKAVFREKELPLARYVTLLRSDILNGVDACLNVIEDKIGYPCFVKPANLGSSVGISKAHHRQELQEALAVAAIFDRKIVVEETILGREIEVSVLGNDTPQASVPGEVLPAHEFYTYEAKYSDIGSSLLIPAPFEESVITSLQEMAIKAFQAVEACGLSRVDFFVTPQNEIVLNEINTLPGFTKISMYPKLWEASGIPYTELIDRLIALGFERYKDKQNCKISLN</sequence>
<dbReference type="PROSITE" id="PS00844">
    <property type="entry name" value="DALA_DALA_LIGASE_2"/>
    <property type="match status" value="1"/>
</dbReference>
<keyword evidence="8 22" id="KW-0436">Ligase</keyword>
<evidence type="ECO:0000259" key="27">
    <source>
        <dbReference type="PROSITE" id="PS50975"/>
    </source>
</evidence>
<keyword evidence="14 22" id="KW-0573">Peptidoglycan synthesis</keyword>
<dbReference type="PROSITE" id="PS00843">
    <property type="entry name" value="DALA_DALA_LIGASE_1"/>
    <property type="match status" value="1"/>
</dbReference>
<dbReference type="InterPro" id="IPR016185">
    <property type="entry name" value="PreATP-grasp_dom_sf"/>
</dbReference>
<comment type="similarity">
    <text evidence="5 22">Belongs to the D-alanine--D-alanine ligase family.</text>
</comment>
<feature type="active site" evidence="23">
    <location>
        <position position="18"/>
    </location>
</feature>
<dbReference type="AlphaFoldDB" id="A0A1Q8QVX5"/>
<reference evidence="28 29" key="1">
    <citation type="submission" date="2016-09" db="EMBL/GenBank/DDBJ databases">
        <title>Complete genome of Desulfosporosinus sp. OL.</title>
        <authorList>
            <person name="Mardanov A."/>
            <person name="Beletsky A."/>
            <person name="Panova A."/>
            <person name="Karnachuk O."/>
            <person name="Ravin N."/>
        </authorList>
    </citation>
    <scope>NUCLEOTIDE SEQUENCE [LARGE SCALE GENOMIC DNA]</scope>
    <source>
        <strain evidence="28 29">OL</strain>
    </source>
</reference>
<dbReference type="Gene3D" id="3.40.50.20">
    <property type="match status" value="1"/>
</dbReference>
<feature type="active site" evidence="23">
    <location>
        <position position="328"/>
    </location>
</feature>
<dbReference type="PANTHER" id="PTHR23132:SF25">
    <property type="entry name" value="D-ALANINE--D-ALANINE LIGASE A"/>
    <property type="match status" value="1"/>
</dbReference>
<evidence type="ECO:0000256" key="18">
    <source>
        <dbReference type="ARBA" id="ARBA00060592"/>
    </source>
</evidence>
<keyword evidence="13 22" id="KW-0133">Cell shape</keyword>
<dbReference type="GO" id="GO:0008360">
    <property type="term" value="P:regulation of cell shape"/>
    <property type="evidence" value="ECO:0007669"/>
    <property type="project" value="UniProtKB-KW"/>
</dbReference>
<evidence type="ECO:0000256" key="7">
    <source>
        <dbReference type="ARBA" id="ARBA00022490"/>
    </source>
</evidence>
<dbReference type="FunFam" id="3.30.470.20:FF:000008">
    <property type="entry name" value="D-alanine--D-alanine ligase"/>
    <property type="match status" value="1"/>
</dbReference>
<evidence type="ECO:0000256" key="12">
    <source>
        <dbReference type="ARBA" id="ARBA00022842"/>
    </source>
</evidence>
<accession>A0A1Q8QVX5</accession>
<comment type="cofactor">
    <cofactor evidence="25">
        <name>Mg(2+)</name>
        <dbReference type="ChEBI" id="CHEBI:18420"/>
    </cofactor>
    <cofactor evidence="25">
        <name>Mn(2+)</name>
        <dbReference type="ChEBI" id="CHEBI:29035"/>
    </cofactor>
    <text evidence="25">Binds 2 magnesium or manganese ions per subunit.</text>
</comment>
<dbReference type="Proteomes" id="UP000186102">
    <property type="component" value="Unassembled WGS sequence"/>
</dbReference>
<dbReference type="InterPro" id="IPR011127">
    <property type="entry name" value="Dala_Dala_lig_N"/>
</dbReference>
<evidence type="ECO:0000256" key="22">
    <source>
        <dbReference type="HAMAP-Rule" id="MF_00047"/>
    </source>
</evidence>
<proteinExistence type="inferred from homology"/>
<evidence type="ECO:0000256" key="6">
    <source>
        <dbReference type="ARBA" id="ARBA00012216"/>
    </source>
</evidence>
<comment type="pathway">
    <text evidence="4 22">Cell wall biogenesis; peptidoglycan biosynthesis.</text>
</comment>
<evidence type="ECO:0000256" key="26">
    <source>
        <dbReference type="PROSITE-ProRule" id="PRU00409"/>
    </source>
</evidence>
<dbReference type="RefSeq" id="WP_075365251.1">
    <property type="nucleotide sequence ID" value="NZ_MLBF01000018.1"/>
</dbReference>
<evidence type="ECO:0000256" key="13">
    <source>
        <dbReference type="ARBA" id="ARBA00022960"/>
    </source>
</evidence>
<evidence type="ECO:0000256" key="11">
    <source>
        <dbReference type="ARBA" id="ARBA00022840"/>
    </source>
</evidence>
<evidence type="ECO:0000256" key="24">
    <source>
        <dbReference type="PIRSR" id="PIRSR039102-2"/>
    </source>
</evidence>
<dbReference type="InterPro" id="IPR013815">
    <property type="entry name" value="ATP_grasp_subdomain_1"/>
</dbReference>
<dbReference type="EMBL" id="MLBF01000018">
    <property type="protein sequence ID" value="OLN31458.1"/>
    <property type="molecule type" value="Genomic_DNA"/>
</dbReference>
<evidence type="ECO:0000256" key="20">
    <source>
        <dbReference type="ARBA" id="ARBA00076288"/>
    </source>
</evidence>
<dbReference type="InterPro" id="IPR011761">
    <property type="entry name" value="ATP-grasp"/>
</dbReference>
<evidence type="ECO:0000256" key="8">
    <source>
        <dbReference type="ARBA" id="ARBA00022598"/>
    </source>
</evidence>
<evidence type="ECO:0000256" key="15">
    <source>
        <dbReference type="ARBA" id="ARBA00023211"/>
    </source>
</evidence>
<dbReference type="PIRSF" id="PIRSF039102">
    <property type="entry name" value="Ddl/VanB"/>
    <property type="match status" value="1"/>
</dbReference>
<evidence type="ECO:0000256" key="2">
    <source>
        <dbReference type="ARBA" id="ARBA00003921"/>
    </source>
</evidence>
<dbReference type="HAMAP" id="MF_00047">
    <property type="entry name" value="Dala_Dala_lig"/>
    <property type="match status" value="1"/>
</dbReference>
<dbReference type="Gene3D" id="3.30.1490.20">
    <property type="entry name" value="ATP-grasp fold, A domain"/>
    <property type="match status" value="1"/>
</dbReference>
<dbReference type="NCBIfam" id="NF002528">
    <property type="entry name" value="PRK01966.1-4"/>
    <property type="match status" value="1"/>
</dbReference>
<comment type="caution">
    <text evidence="28">The sequence shown here is derived from an EMBL/GenBank/DDBJ whole genome shotgun (WGS) entry which is preliminary data.</text>
</comment>
<evidence type="ECO:0000256" key="19">
    <source>
        <dbReference type="ARBA" id="ARBA00068427"/>
    </source>
</evidence>
<keyword evidence="10 24" id="KW-0547">Nucleotide-binding</keyword>
<evidence type="ECO:0000256" key="23">
    <source>
        <dbReference type="PIRSR" id="PIRSR039102-1"/>
    </source>
</evidence>
<dbReference type="OrthoDB" id="9813261at2"/>
<feature type="binding site" evidence="25">
    <location>
        <position position="317"/>
    </location>
    <ligand>
        <name>Mg(2+)</name>
        <dbReference type="ChEBI" id="CHEBI:18420"/>
        <label>2</label>
    </ligand>
</feature>
<feature type="active site" evidence="23">
    <location>
        <position position="194"/>
    </location>
</feature>
<keyword evidence="15 25" id="KW-0464">Manganese</keyword>
<comment type="subcellular location">
    <subcellularLocation>
        <location evidence="3 22">Cytoplasm</location>
    </subcellularLocation>
</comment>
<dbReference type="GO" id="GO:0005524">
    <property type="term" value="F:ATP binding"/>
    <property type="evidence" value="ECO:0007669"/>
    <property type="project" value="UniProtKB-UniRule"/>
</dbReference>
<evidence type="ECO:0000256" key="4">
    <source>
        <dbReference type="ARBA" id="ARBA00004752"/>
    </source>
</evidence>
<dbReference type="SUPFAM" id="SSF52440">
    <property type="entry name" value="PreATP-grasp domain"/>
    <property type="match status" value="1"/>
</dbReference>
<evidence type="ECO:0000256" key="10">
    <source>
        <dbReference type="ARBA" id="ARBA00022741"/>
    </source>
</evidence>
<feature type="binding site" evidence="25">
    <location>
        <position position="304"/>
    </location>
    <ligand>
        <name>Mg(2+)</name>
        <dbReference type="ChEBI" id="CHEBI:18420"/>
        <label>1</label>
    </ligand>
</feature>
<dbReference type="Pfam" id="PF01820">
    <property type="entry name" value="Dala_Dala_lig_N"/>
    <property type="match status" value="1"/>
</dbReference>
<dbReference type="GO" id="GO:0009252">
    <property type="term" value="P:peptidoglycan biosynthetic process"/>
    <property type="evidence" value="ECO:0007669"/>
    <property type="project" value="UniProtKB-UniRule"/>
</dbReference>
<comment type="pathway">
    <text evidence="18">Glycan biosynthesis.</text>
</comment>
<dbReference type="SUPFAM" id="SSF56059">
    <property type="entry name" value="Glutathione synthetase ATP-binding domain-like"/>
    <property type="match status" value="1"/>
</dbReference>
<dbReference type="InterPro" id="IPR011095">
    <property type="entry name" value="Dala_Dala_lig_C"/>
</dbReference>
<dbReference type="NCBIfam" id="TIGR01205">
    <property type="entry name" value="D_ala_D_alaTIGR"/>
    <property type="match status" value="1"/>
</dbReference>
<organism evidence="28 29">
    <name type="scientific">Desulfosporosinus metallidurans</name>
    <dbReference type="NCBI Taxonomy" id="1888891"/>
    <lineage>
        <taxon>Bacteria</taxon>
        <taxon>Bacillati</taxon>
        <taxon>Bacillota</taxon>
        <taxon>Clostridia</taxon>
        <taxon>Eubacteriales</taxon>
        <taxon>Desulfitobacteriaceae</taxon>
        <taxon>Desulfosporosinus</taxon>
    </lineage>
</organism>
<dbReference type="FunFam" id="3.30.1490.20:FF:000007">
    <property type="entry name" value="D-alanine--D-alanine ligase"/>
    <property type="match status" value="1"/>
</dbReference>
<keyword evidence="29" id="KW-1185">Reference proteome</keyword>
<evidence type="ECO:0000256" key="14">
    <source>
        <dbReference type="ARBA" id="ARBA00022984"/>
    </source>
</evidence>
<keyword evidence="16 22" id="KW-0961">Cell wall biogenesis/degradation</keyword>
<gene>
    <name evidence="22" type="primary">ddl</name>
    <name evidence="28" type="ORF">DSOL_2631</name>
</gene>
<evidence type="ECO:0000256" key="25">
    <source>
        <dbReference type="PIRSR" id="PIRSR039102-3"/>
    </source>
</evidence>
<evidence type="ECO:0000256" key="5">
    <source>
        <dbReference type="ARBA" id="ARBA00010871"/>
    </source>
</evidence>
<protein>
    <recommendedName>
        <fullName evidence="19 22">D-alanine--D-alanine ligase</fullName>
        <ecNumber evidence="6 22">6.3.2.4</ecNumber>
    </recommendedName>
    <alternativeName>
        <fullName evidence="21 22">D-Ala-D-Ala ligase</fullName>
    </alternativeName>
    <alternativeName>
        <fullName evidence="20 22">D-alanylalanine synthetase</fullName>
    </alternativeName>
</protein>
<dbReference type="InterPro" id="IPR005905">
    <property type="entry name" value="D_ala_D_ala"/>
</dbReference>
<keyword evidence="7 22" id="KW-0963">Cytoplasm</keyword>
<feature type="binding site" evidence="24">
    <location>
        <begin position="224"/>
        <end position="231"/>
    </location>
    <ligand>
        <name>ATP</name>
        <dbReference type="ChEBI" id="CHEBI:30616"/>
    </ligand>
</feature>
<dbReference type="GO" id="GO:0008716">
    <property type="term" value="F:D-alanine-D-alanine ligase activity"/>
    <property type="evidence" value="ECO:0007669"/>
    <property type="project" value="UniProtKB-UniRule"/>
</dbReference>
<dbReference type="GO" id="GO:0046872">
    <property type="term" value="F:metal ion binding"/>
    <property type="evidence" value="ECO:0007669"/>
    <property type="project" value="UniProtKB-KW"/>
</dbReference>
<dbReference type="PANTHER" id="PTHR23132">
    <property type="entry name" value="D-ALANINE--D-ALANINE LIGASE"/>
    <property type="match status" value="1"/>
</dbReference>
<evidence type="ECO:0000256" key="9">
    <source>
        <dbReference type="ARBA" id="ARBA00022723"/>
    </source>
</evidence>
<dbReference type="STRING" id="1888891.DSOL_2631"/>
<dbReference type="UniPathway" id="UPA00219"/>
<dbReference type="Gene3D" id="3.30.470.20">
    <property type="entry name" value="ATP-grasp fold, B domain"/>
    <property type="match status" value="1"/>
</dbReference>
<evidence type="ECO:0000313" key="28">
    <source>
        <dbReference type="EMBL" id="OLN31458.1"/>
    </source>
</evidence>
<comment type="function">
    <text evidence="2 22">Cell wall formation.</text>
</comment>
<feature type="binding site" evidence="25">
    <location>
        <position position="317"/>
    </location>
    <ligand>
        <name>Mg(2+)</name>
        <dbReference type="ChEBI" id="CHEBI:18420"/>
        <label>1</label>
    </ligand>
</feature>
<dbReference type="EC" id="6.3.2.4" evidence="6 22"/>
<feature type="binding site" evidence="24">
    <location>
        <begin position="194"/>
        <end position="195"/>
    </location>
    <ligand>
        <name>ATP</name>
        <dbReference type="ChEBI" id="CHEBI:30616"/>
    </ligand>
</feature>
<dbReference type="GO" id="GO:0005829">
    <property type="term" value="C:cytosol"/>
    <property type="evidence" value="ECO:0007669"/>
    <property type="project" value="TreeGrafter"/>
</dbReference>
<feature type="binding site" evidence="24">
    <location>
        <begin position="316"/>
        <end position="317"/>
    </location>
    <ligand>
        <name>ATP</name>
        <dbReference type="ChEBI" id="CHEBI:30616"/>
    </ligand>
</feature>
<keyword evidence="9 25" id="KW-0479">Metal-binding</keyword>
<dbReference type="InterPro" id="IPR000291">
    <property type="entry name" value="D-Ala_lig_Van_CS"/>
</dbReference>